<keyword evidence="7" id="KW-0031">Aminopeptidase</keyword>
<evidence type="ECO:0000256" key="1">
    <source>
        <dbReference type="ARBA" id="ARBA00010088"/>
    </source>
</evidence>
<dbReference type="GO" id="GO:0004177">
    <property type="term" value="F:aminopeptidase activity"/>
    <property type="evidence" value="ECO:0007669"/>
    <property type="project" value="UniProtKB-KW"/>
</dbReference>
<dbReference type="Proteomes" id="UP000067448">
    <property type="component" value="Unassembled WGS sequence"/>
</dbReference>
<name>A0A117EGK2_STRSC</name>
<dbReference type="RefSeq" id="WP_059084351.1">
    <property type="nucleotide sequence ID" value="NZ_BCMM01000054.1"/>
</dbReference>
<keyword evidence="7" id="KW-0645">Protease</keyword>
<evidence type="ECO:0000256" key="2">
    <source>
        <dbReference type="ARBA" id="ARBA00022729"/>
    </source>
</evidence>
<dbReference type="PANTHER" id="PTHR43248">
    <property type="entry name" value="2-SUCCINYL-6-HYDROXY-2,4-CYCLOHEXADIENE-1-CARBOXYLATE SYNTHASE"/>
    <property type="match status" value="1"/>
</dbReference>
<dbReference type="InterPro" id="IPR051601">
    <property type="entry name" value="Serine_prot/Carboxylest_S33"/>
</dbReference>
<dbReference type="InterPro" id="IPR013595">
    <property type="entry name" value="Pept_S33_TAP-like_C"/>
</dbReference>
<evidence type="ECO:0000259" key="5">
    <source>
        <dbReference type="Pfam" id="PF00561"/>
    </source>
</evidence>
<accession>A0A117EGK2</accession>
<dbReference type="InterPro" id="IPR029058">
    <property type="entry name" value="AB_hydrolase_fold"/>
</dbReference>
<evidence type="ECO:0000313" key="7">
    <source>
        <dbReference type="EMBL" id="GAQ67310.1"/>
    </source>
</evidence>
<feature type="domain" description="Peptidase S33 tripeptidyl aminopeptidase-like C-terminal" evidence="6">
    <location>
        <begin position="407"/>
        <end position="498"/>
    </location>
</feature>
<feature type="chain" id="PRO_5039047837" evidence="4">
    <location>
        <begin position="32"/>
        <end position="500"/>
    </location>
</feature>
<dbReference type="Pfam" id="PF08386">
    <property type="entry name" value="Abhydrolase_4"/>
    <property type="match status" value="1"/>
</dbReference>
<sequence length="500" mass="53497">MRIRTRRALVLALSVSAAATTLTVLPGPASATAAASPALDWRSCARPGGPAGQQCAELTVPVDHRSPDGPRLTLAVSRLPGERPEARRGTLLVLPGGPGGSGTAKLTRQGEALRRETGAAYDLVSFDPRGVGASTRASCGLPEPDRQLVTLRPWPAPDGGLAENVARSRRTAEACARNGGAVLRSFSTANQVRDIEQLRQALGEKKLSAYGVSYGAYVGAVYAQRYPGRVDRLVLDSSGDPDPRRVERGWLANMARGAEDRFPDFAAWAADPARETEGLRLARRAEDIRPLFLSVAAELDRVPKESTTPGVPLTGNRLRQVMHNALYDDAAFPRLARLVRAATAPRETPVLPPEVALPLSDEDASGTTAVICNDVRWPRSVPGYERAVAANRARYPLTAGLPVSIPPCAFWKDAPADRPTQITDRGPSNILMIQNRRDPTAPHAGALRMRQALGDRARLVTVERGGHGVYLGTGNACGDRAVTRFLTTGERPLRDVSCPD</sequence>
<keyword evidence="2 4" id="KW-0732">Signal</keyword>
<reference evidence="8" key="3">
    <citation type="submission" date="2016-02" db="EMBL/GenBank/DDBJ databases">
        <title>Draft genome of pathogenic Streptomyces sp. in Japan.</title>
        <authorList>
            <person name="Tomihama T."/>
            <person name="Ikenaga M."/>
            <person name="Sakai M."/>
            <person name="Okubo T."/>
            <person name="Ikeda S."/>
        </authorList>
    </citation>
    <scope>NUCLEOTIDE SEQUENCE [LARGE SCALE GENOMIC DNA]</scope>
    <source>
        <strain evidence="8">S58</strain>
    </source>
</reference>
<dbReference type="InterPro" id="IPR006311">
    <property type="entry name" value="TAT_signal"/>
</dbReference>
<dbReference type="SUPFAM" id="SSF53474">
    <property type="entry name" value="alpha/beta-Hydrolases"/>
    <property type="match status" value="1"/>
</dbReference>
<protein>
    <submittedName>
        <fullName evidence="7">Tripeptidyl aminopeptidase</fullName>
    </submittedName>
</protein>
<keyword evidence="3" id="KW-0378">Hydrolase</keyword>
<dbReference type="PANTHER" id="PTHR43248:SF29">
    <property type="entry name" value="TRIPEPTIDYL AMINOPEPTIDASE"/>
    <property type="match status" value="1"/>
</dbReference>
<evidence type="ECO:0000256" key="3">
    <source>
        <dbReference type="ARBA" id="ARBA00022801"/>
    </source>
</evidence>
<organism evidence="7 8">
    <name type="scientific">Streptomyces scabiei</name>
    <dbReference type="NCBI Taxonomy" id="1930"/>
    <lineage>
        <taxon>Bacteria</taxon>
        <taxon>Bacillati</taxon>
        <taxon>Actinomycetota</taxon>
        <taxon>Actinomycetes</taxon>
        <taxon>Kitasatosporales</taxon>
        <taxon>Streptomycetaceae</taxon>
        <taxon>Streptomyces</taxon>
    </lineage>
</organism>
<dbReference type="PROSITE" id="PS51318">
    <property type="entry name" value="TAT"/>
    <property type="match status" value="1"/>
</dbReference>
<evidence type="ECO:0000259" key="6">
    <source>
        <dbReference type="Pfam" id="PF08386"/>
    </source>
</evidence>
<gene>
    <name evidence="7" type="primary">tap_8</name>
    <name evidence="7" type="ORF">SsS58_07763</name>
</gene>
<comment type="similarity">
    <text evidence="1">Belongs to the peptidase S33 family.</text>
</comment>
<reference evidence="7 8" key="2">
    <citation type="journal article" date="2016" name="Genome Announc.">
        <title>Draft Genome Sequences of Streptomyces scabiei S58, Streptomyces turgidiscabies T45, and Streptomyces acidiscabies a10, the Pathogens of Potato Common Scab, Isolated in Japan.</title>
        <authorList>
            <person name="Tomihama T."/>
            <person name="Nishi Y."/>
            <person name="Sakai M."/>
            <person name="Ikenaga M."/>
            <person name="Okubo T."/>
            <person name="Ikeda S."/>
        </authorList>
    </citation>
    <scope>NUCLEOTIDE SEQUENCE [LARGE SCALE GENOMIC DNA]</scope>
    <source>
        <strain evidence="7 8">S58</strain>
    </source>
</reference>
<dbReference type="Gene3D" id="3.40.50.1820">
    <property type="entry name" value="alpha/beta hydrolase"/>
    <property type="match status" value="1"/>
</dbReference>
<dbReference type="EMBL" id="BCMM01000054">
    <property type="protein sequence ID" value="GAQ67310.1"/>
    <property type="molecule type" value="Genomic_DNA"/>
</dbReference>
<dbReference type="Pfam" id="PF00561">
    <property type="entry name" value="Abhydrolase_1"/>
    <property type="match status" value="1"/>
</dbReference>
<reference evidence="8" key="1">
    <citation type="submission" date="2015-11" db="EMBL/GenBank/DDBJ databases">
        <authorList>
            <consortium name="Cross-ministerial Strategic Innovation Promotion Program (SIP) consortium"/>
            <person name="Tomihama T."/>
            <person name="Ikenaga M."/>
            <person name="Sakai M."/>
            <person name="Okubo T."/>
            <person name="Ikeda S."/>
        </authorList>
    </citation>
    <scope>NUCLEOTIDE SEQUENCE [LARGE SCALE GENOMIC DNA]</scope>
    <source>
        <strain evidence="8">S58</strain>
    </source>
</reference>
<feature type="domain" description="AB hydrolase-1" evidence="5">
    <location>
        <begin position="90"/>
        <end position="267"/>
    </location>
</feature>
<dbReference type="OrthoDB" id="4447445at2"/>
<evidence type="ECO:0000256" key="4">
    <source>
        <dbReference type="SAM" id="SignalP"/>
    </source>
</evidence>
<proteinExistence type="inferred from homology"/>
<dbReference type="InterPro" id="IPR000073">
    <property type="entry name" value="AB_hydrolase_1"/>
</dbReference>
<feature type="signal peptide" evidence="4">
    <location>
        <begin position="1"/>
        <end position="31"/>
    </location>
</feature>
<evidence type="ECO:0000313" key="8">
    <source>
        <dbReference type="Proteomes" id="UP000067448"/>
    </source>
</evidence>
<dbReference type="AlphaFoldDB" id="A0A117EGK2"/>
<comment type="caution">
    <text evidence="7">The sequence shown here is derived from an EMBL/GenBank/DDBJ whole genome shotgun (WGS) entry which is preliminary data.</text>
</comment>